<sequence length="156" mass="18184">MEQINEYIEFAVTNSQRFEDLQRVFDKLKRDKDEDNIDDDEPYLNLFDEEARQYFRWSTPEEDSAWAEKWYATRLEARWSDPSLQRGWDFSSMIDAFKNGEYVLLSCEMVSPTTARLNFYALAYPYGGTGCMQALVESFGFKVLMISDGGSPPHPP</sequence>
<gene>
    <name evidence="1" type="ORF">NC998_28100</name>
</gene>
<comment type="caution">
    <text evidence="1">The sequence shown here is derived from an EMBL/GenBank/DDBJ whole genome shotgun (WGS) entry which is preliminary data.</text>
</comment>
<organism evidence="1 2">
    <name type="scientific">Trichocoleus desertorum GB2-A4</name>
    <dbReference type="NCBI Taxonomy" id="2933944"/>
    <lineage>
        <taxon>Bacteria</taxon>
        <taxon>Bacillati</taxon>
        <taxon>Cyanobacteriota</taxon>
        <taxon>Cyanophyceae</taxon>
        <taxon>Leptolyngbyales</taxon>
        <taxon>Trichocoleusaceae</taxon>
        <taxon>Trichocoleus</taxon>
    </lineage>
</organism>
<evidence type="ECO:0000313" key="1">
    <source>
        <dbReference type="EMBL" id="MEP0820949.1"/>
    </source>
</evidence>
<proteinExistence type="predicted"/>
<evidence type="ECO:0000313" key="2">
    <source>
        <dbReference type="Proteomes" id="UP001464891"/>
    </source>
</evidence>
<dbReference type="EMBL" id="JAMPKM010000053">
    <property type="protein sequence ID" value="MEP0820949.1"/>
    <property type="molecule type" value="Genomic_DNA"/>
</dbReference>
<reference evidence="1 2" key="1">
    <citation type="submission" date="2022-04" db="EMBL/GenBank/DDBJ databases">
        <title>Positive selection, recombination, and allopatry shape intraspecific diversity of widespread and dominant cyanobacteria.</title>
        <authorList>
            <person name="Wei J."/>
            <person name="Shu W."/>
            <person name="Hu C."/>
        </authorList>
    </citation>
    <scope>NUCLEOTIDE SEQUENCE [LARGE SCALE GENOMIC DNA]</scope>
    <source>
        <strain evidence="1 2">GB2-A4</strain>
    </source>
</reference>
<accession>A0ABV0JGM8</accession>
<keyword evidence="2" id="KW-1185">Reference proteome</keyword>
<dbReference type="Proteomes" id="UP001464891">
    <property type="component" value="Unassembled WGS sequence"/>
</dbReference>
<protein>
    <submittedName>
        <fullName evidence="1">Uncharacterized protein</fullName>
    </submittedName>
</protein>
<dbReference type="RefSeq" id="WP_206755478.1">
    <property type="nucleotide sequence ID" value="NZ_JAMPKM010000053.1"/>
</dbReference>
<name>A0ABV0JGM8_9CYAN</name>